<dbReference type="EMBL" id="UINC01185733">
    <property type="protein sequence ID" value="SVD97585.1"/>
    <property type="molecule type" value="Genomic_DNA"/>
</dbReference>
<evidence type="ECO:0000313" key="1">
    <source>
        <dbReference type="EMBL" id="SVD97585.1"/>
    </source>
</evidence>
<accession>A0A382ZR92</accession>
<dbReference type="AlphaFoldDB" id="A0A382ZR92"/>
<name>A0A382ZR92_9ZZZZ</name>
<proteinExistence type="predicted"/>
<gene>
    <name evidence="1" type="ORF">METZ01_LOCUS450439</name>
</gene>
<reference evidence="1" key="1">
    <citation type="submission" date="2018-05" db="EMBL/GenBank/DDBJ databases">
        <authorList>
            <person name="Lanie J.A."/>
            <person name="Ng W.-L."/>
            <person name="Kazmierczak K.M."/>
            <person name="Andrzejewski T.M."/>
            <person name="Davidsen T.M."/>
            <person name="Wayne K.J."/>
            <person name="Tettelin H."/>
            <person name="Glass J.I."/>
            <person name="Rusch D."/>
            <person name="Podicherti R."/>
            <person name="Tsui H.-C.T."/>
            <person name="Winkler M.E."/>
        </authorList>
    </citation>
    <scope>NUCLEOTIDE SEQUENCE</scope>
</reference>
<feature type="non-terminal residue" evidence="1">
    <location>
        <position position="32"/>
    </location>
</feature>
<protein>
    <submittedName>
        <fullName evidence="1">Uncharacterized protein</fullName>
    </submittedName>
</protein>
<sequence>MDSTPYKPKETDFIELINDEDFEQLTLAQKKP</sequence>
<organism evidence="1">
    <name type="scientific">marine metagenome</name>
    <dbReference type="NCBI Taxonomy" id="408172"/>
    <lineage>
        <taxon>unclassified sequences</taxon>
        <taxon>metagenomes</taxon>
        <taxon>ecological metagenomes</taxon>
    </lineage>
</organism>